<organism evidence="1 2">
    <name type="scientific">Salegentibacter salinarum</name>
    <dbReference type="NCBI Taxonomy" id="447422"/>
    <lineage>
        <taxon>Bacteria</taxon>
        <taxon>Pseudomonadati</taxon>
        <taxon>Bacteroidota</taxon>
        <taxon>Flavobacteriia</taxon>
        <taxon>Flavobacteriales</taxon>
        <taxon>Flavobacteriaceae</taxon>
        <taxon>Salegentibacter</taxon>
    </lineage>
</organism>
<sequence length="473" mass="54106">MPTEKRQFFKFKLVETRFNQPMKKLFFLSFISLLSFSSYAQWNFEGSVNLNGYLHEGSLQKLPFWMVHNQRGRVSDETNLSGWISGRTFNEFRNGNSLEIGAGILYQDGISDEIFLDEVYAAYNNNWLEAVLGRRQEKELYKGLSATNENMLWSLNARPLPGISFSTNRTIFFTPESAYGFEASWSEYLLGDDRFVKGARLHHKSINLVYQPNPDFQLKVGVRHFAQWAGDSPESGPQPDGFSDYVKVISGREGGDNAVGGDQANVLGNHLGTYELEITKRINPELELSFIYNHMFEDGSGSRYANFPDGRYGIFLDFEDDQRLVNGILYEFFYTRNQSVNAGSPHGADNYMNNFLTYHSGFTYERRIIGLPFFTYNEELDQVVNSKFSAHHLGLSGNFSNYFVSYPWKLLLSFSHNEGRYGRFYTPNRDILAGLFDINVLQSFVQLNVQLGVEVSNISEPLYGVGLNLSKQF</sequence>
<proteinExistence type="predicted"/>
<evidence type="ECO:0000313" key="2">
    <source>
        <dbReference type="Proteomes" id="UP000232673"/>
    </source>
</evidence>
<protein>
    <recommendedName>
        <fullName evidence="3">Capsule assembly protein Wzi</fullName>
    </recommendedName>
</protein>
<evidence type="ECO:0000313" key="1">
    <source>
        <dbReference type="EMBL" id="PKD19456.1"/>
    </source>
</evidence>
<dbReference type="InterPro" id="IPR026950">
    <property type="entry name" value="Caps_assemb_Wzi"/>
</dbReference>
<dbReference type="InterPro" id="IPR038636">
    <property type="entry name" value="Wzi_sf"/>
</dbReference>
<keyword evidence="2" id="KW-1185">Reference proteome</keyword>
<evidence type="ECO:0008006" key="3">
    <source>
        <dbReference type="Google" id="ProtNLM"/>
    </source>
</evidence>
<comment type="caution">
    <text evidence="1">The sequence shown here is derived from an EMBL/GenBank/DDBJ whole genome shotgun (WGS) entry which is preliminary data.</text>
</comment>
<accession>A0A2N0TXN2</accession>
<name>A0A2N0TXN2_9FLAO</name>
<dbReference type="Proteomes" id="UP000232673">
    <property type="component" value="Unassembled WGS sequence"/>
</dbReference>
<dbReference type="EMBL" id="LKTS01000013">
    <property type="protein sequence ID" value="PKD19456.1"/>
    <property type="molecule type" value="Genomic_DNA"/>
</dbReference>
<gene>
    <name evidence="1" type="ORF">APR41_15970</name>
</gene>
<dbReference type="Pfam" id="PF14052">
    <property type="entry name" value="Caps_assemb_Wzi"/>
    <property type="match status" value="1"/>
</dbReference>
<dbReference type="STRING" id="447422.SAMN05660903_03269"/>
<dbReference type="AlphaFoldDB" id="A0A2N0TXN2"/>
<dbReference type="Gene3D" id="2.40.160.130">
    <property type="entry name" value="Capsule assembly protein Wzi"/>
    <property type="match status" value="1"/>
</dbReference>
<reference evidence="1 2" key="1">
    <citation type="submission" date="2015-10" db="EMBL/GenBank/DDBJ databases">
        <title>Draft genome sequence of Salegentibacter salinarum KCTC 12975.</title>
        <authorList>
            <person name="Lin W."/>
            <person name="Zheng Q."/>
        </authorList>
    </citation>
    <scope>NUCLEOTIDE SEQUENCE [LARGE SCALE GENOMIC DNA]</scope>
    <source>
        <strain evidence="1 2">KCTC 12975</strain>
    </source>
</reference>